<keyword evidence="2" id="KW-1185">Reference proteome</keyword>
<dbReference type="AlphaFoldDB" id="A0A6C1B975"/>
<dbReference type="GO" id="GO:0030151">
    <property type="term" value="F:molybdenum ion binding"/>
    <property type="evidence" value="ECO:0007669"/>
    <property type="project" value="InterPro"/>
</dbReference>
<dbReference type="EMBL" id="CP048836">
    <property type="protein sequence ID" value="QID19519.1"/>
    <property type="molecule type" value="Genomic_DNA"/>
</dbReference>
<dbReference type="RefSeq" id="WP_173768205.1">
    <property type="nucleotide sequence ID" value="NZ_CP048836.1"/>
</dbReference>
<sequence>MNATDAVVMRTHLQADLLRRRVEPAVAADPNRALFASLVAGQGTGFGCLGADLGLGTVAFVRMLNHFFPGPVPRTRARELEAIPEWDDLRKLMLDHRAGRHRAETWMADIVATACAGRDHLWQDLGLADRAELSTLLHHNFPALAGRNTGDMKWKKFLYKQFCAAEGIYVCPAPSCSECADHAKCFAPET</sequence>
<gene>
    <name evidence="1" type="ORF">G3580_18975</name>
</gene>
<dbReference type="KEGG" id="azq:G3580_18975"/>
<dbReference type="Pfam" id="PF04891">
    <property type="entry name" value="NifQ"/>
    <property type="match status" value="1"/>
</dbReference>
<accession>A0A6C1B975</accession>
<organism evidence="1 2">
    <name type="scientific">Nitrogeniibacter mangrovi</name>
    <dbReference type="NCBI Taxonomy" id="2016596"/>
    <lineage>
        <taxon>Bacteria</taxon>
        <taxon>Pseudomonadati</taxon>
        <taxon>Pseudomonadota</taxon>
        <taxon>Betaproteobacteria</taxon>
        <taxon>Rhodocyclales</taxon>
        <taxon>Zoogloeaceae</taxon>
        <taxon>Nitrogeniibacter</taxon>
    </lineage>
</organism>
<evidence type="ECO:0000313" key="1">
    <source>
        <dbReference type="EMBL" id="QID19519.1"/>
    </source>
</evidence>
<dbReference type="InterPro" id="IPR006975">
    <property type="entry name" value="NifQ"/>
</dbReference>
<reference evidence="1 2" key="1">
    <citation type="submission" date="2020-02" db="EMBL/GenBank/DDBJ databases">
        <title>Nitrogenibacter mangrovi gen. nov., sp. nov. isolated from mangrove sediment, a denitrifying betaproteobacterium.</title>
        <authorList>
            <person name="Liao H."/>
            <person name="Tian Y."/>
        </authorList>
    </citation>
    <scope>NUCLEOTIDE SEQUENCE [LARGE SCALE GENOMIC DNA]</scope>
    <source>
        <strain evidence="1 2">M9-3-2</strain>
    </source>
</reference>
<protein>
    <submittedName>
        <fullName evidence="1">Nitrogen fixation protein NifQ</fullName>
    </submittedName>
</protein>
<name>A0A6C1B975_9RHOO</name>
<dbReference type="GO" id="GO:0009399">
    <property type="term" value="P:nitrogen fixation"/>
    <property type="evidence" value="ECO:0007669"/>
    <property type="project" value="InterPro"/>
</dbReference>
<proteinExistence type="predicted"/>
<dbReference type="Proteomes" id="UP000501991">
    <property type="component" value="Chromosome"/>
</dbReference>
<evidence type="ECO:0000313" key="2">
    <source>
        <dbReference type="Proteomes" id="UP000501991"/>
    </source>
</evidence>